<dbReference type="EMBL" id="QYBA01000081">
    <property type="protein sequence ID" value="TKY92073.1"/>
    <property type="molecule type" value="Genomic_DNA"/>
</dbReference>
<organism evidence="1 2">
    <name type="scientific">Candidatus Methanomarinus sp</name>
    <dbReference type="NCBI Taxonomy" id="3386244"/>
    <lineage>
        <taxon>Archaea</taxon>
        <taxon>Methanobacteriati</taxon>
        <taxon>Methanobacteriota</taxon>
        <taxon>Stenosarchaea group</taxon>
        <taxon>Methanomicrobia</taxon>
        <taxon>Methanosarcinales</taxon>
        <taxon>ANME-2 cluster</taxon>
        <taxon>Candidatus Methanocomedenaceae</taxon>
        <taxon>Candidatus Methanomarinus</taxon>
    </lineage>
</organism>
<proteinExistence type="predicted"/>
<sequence length="177" mass="18814">MNKEYVMVMVKIVLLSVIAAVILGALYIPTQAQLKVYQEEQKQLSLKIVNPDADHFEPVKSGEETLYYLAFDAGNNLIGYCFFHDQPGSQGTITLAGGVDTGYTVTGVKIMAHSETPGLGAKITEESFTGQFPGVAEDDLMLSKDGGAIDAITGATVSSVAVIDGLHAAMNEIKANE</sequence>
<gene>
    <name evidence="1" type="ORF">C5S46_02540</name>
</gene>
<dbReference type="Proteomes" id="UP000315423">
    <property type="component" value="Unassembled WGS sequence"/>
</dbReference>
<comment type="caution">
    <text evidence="1">The sequence shown here is derived from an EMBL/GenBank/DDBJ whole genome shotgun (WGS) entry which is preliminary data.</text>
</comment>
<accession>A0AC61SBF3</accession>
<name>A0AC61SBF3_9EURY</name>
<evidence type="ECO:0000313" key="2">
    <source>
        <dbReference type="Proteomes" id="UP000315423"/>
    </source>
</evidence>
<evidence type="ECO:0000313" key="1">
    <source>
        <dbReference type="EMBL" id="TKY92073.1"/>
    </source>
</evidence>
<reference evidence="1" key="1">
    <citation type="submission" date="2018-09" db="EMBL/GenBank/DDBJ databases">
        <title>A genomic encyclopedia of anaerobic methanotrophic archaea.</title>
        <authorList>
            <person name="Skennerton C.T."/>
            <person name="Chadwick G.L."/>
            <person name="Laso-Perez R."/>
            <person name="Leu A.O."/>
            <person name="Speth D.R."/>
            <person name="Yu H."/>
            <person name="Morgan-Lang C."/>
            <person name="Hatzenpichler R."/>
            <person name="Goudeau D."/>
            <person name="Malmstrom R."/>
            <person name="Woyke T."/>
            <person name="Hallam S."/>
            <person name="Tyson G.W."/>
            <person name="Wegener G."/>
            <person name="Boetius A."/>
            <person name="Orphan V.J."/>
        </authorList>
    </citation>
    <scope>NUCLEOTIDE SEQUENCE</scope>
    <source>
        <strain evidence="1">CONS3730D10UFb2</strain>
    </source>
</reference>
<protein>
    <submittedName>
        <fullName evidence="1">RnfABCDGE type electron transport complex subunit G</fullName>
    </submittedName>
</protein>